<feature type="transmembrane region" description="Helical" evidence="8">
    <location>
        <begin position="215"/>
        <end position="233"/>
    </location>
</feature>
<evidence type="ECO:0000256" key="2">
    <source>
        <dbReference type="ARBA" id="ARBA00022475"/>
    </source>
</evidence>
<proteinExistence type="predicted"/>
<dbReference type="GO" id="GO:0005886">
    <property type="term" value="C:plasma membrane"/>
    <property type="evidence" value="ECO:0007669"/>
    <property type="project" value="UniProtKB-SubCell"/>
</dbReference>
<sequence length="528" mass="57550">MSDAVPPDNPDEEILPETVPAEAEEEHTPALTDFADQWHRPLQYLAALWAALLLLFWRDTADMVAIWWNSSTFNHCLLIVPILGWLVLQRKELLVQLKPEPWTPALLYGAVGAGSWLLGDAAGLAVARQLGLIMMLQGSVAAVLGANVARGLLFPLFYMFFLVPIGEEAVPALQTLTAKMCMILLGWTGIPAHIDGIFITTPTGYFRVAEACSGVKFLIAMIAYGVLVANLCFNQWPRRIAFLAACVVVPILANGLRAFGTIFIAHHSSNEFASSFDHVFYGWIFFGIVIALVMAAGWPFFDRKADAPAFDPAAIQTPVGRSTTYLRAAVAIMVIAVLPFGWSTYSATKSSPTPERIALPQVEGWDIVPYTPTVHWTPRFVGGSHYLSGRYRNKAGQEADFFVVVYDRQSEGRELVGFGQGAIDPDGFWSWTANTSAPPNGKAERIKTQGAAREVVSFYRVNGVTSGSGPRIKLATLQARLLAGDQQAVAIIVSAEQIGNQPPRPAIDAFVKSLGDIDKMADRFAGLR</sequence>
<evidence type="ECO:0000256" key="1">
    <source>
        <dbReference type="ARBA" id="ARBA00004651"/>
    </source>
</evidence>
<accession>A0A6I4LZK6</accession>
<dbReference type="InterPro" id="IPR014263">
    <property type="entry name" value="Methanolan_biosynth_EpsI"/>
</dbReference>
<feature type="domain" description="Methanolan biosynthesis EpsI" evidence="9">
    <location>
        <begin position="331"/>
        <end position="515"/>
    </location>
</feature>
<evidence type="ECO:0000313" key="11">
    <source>
        <dbReference type="Proteomes" id="UP000471147"/>
    </source>
</evidence>
<evidence type="ECO:0000256" key="8">
    <source>
        <dbReference type="SAM" id="Phobius"/>
    </source>
</evidence>
<comment type="subcellular location">
    <subcellularLocation>
        <location evidence="1">Cell membrane</location>
        <topology evidence="1">Multi-pass membrane protein</topology>
    </subcellularLocation>
</comment>
<dbReference type="AlphaFoldDB" id="A0A6I4LZK6"/>
<dbReference type="EMBL" id="SDWJ01000001">
    <property type="protein sequence ID" value="MVZ97523.1"/>
    <property type="molecule type" value="Genomic_DNA"/>
</dbReference>
<protein>
    <submittedName>
        <fullName evidence="10">Exosortase A</fullName>
        <ecNumber evidence="10">3.4.22.-</ecNumber>
    </submittedName>
</protein>
<dbReference type="NCBIfam" id="TIGR04178">
    <property type="entry name" value="exo_archaeo"/>
    <property type="match status" value="1"/>
</dbReference>
<evidence type="ECO:0000256" key="7">
    <source>
        <dbReference type="ARBA" id="ARBA00023136"/>
    </source>
</evidence>
<name>A0A6I4LZK6_9SPHN</name>
<evidence type="ECO:0000256" key="3">
    <source>
        <dbReference type="ARBA" id="ARBA00022670"/>
    </source>
</evidence>
<feature type="transmembrane region" description="Helical" evidence="8">
    <location>
        <begin position="106"/>
        <end position="127"/>
    </location>
</feature>
<dbReference type="GO" id="GO:0006508">
    <property type="term" value="P:proteolysis"/>
    <property type="evidence" value="ECO:0007669"/>
    <property type="project" value="UniProtKB-KW"/>
</dbReference>
<dbReference type="Proteomes" id="UP000471147">
    <property type="component" value="Unassembled WGS sequence"/>
</dbReference>
<feature type="transmembrane region" description="Helical" evidence="8">
    <location>
        <begin position="139"/>
        <end position="161"/>
    </location>
</feature>
<evidence type="ECO:0000256" key="6">
    <source>
        <dbReference type="ARBA" id="ARBA00022989"/>
    </source>
</evidence>
<dbReference type="InterPro" id="IPR013426">
    <property type="entry name" value="EpsH-like"/>
</dbReference>
<dbReference type="EC" id="3.4.22.-" evidence="10"/>
<keyword evidence="3" id="KW-0645">Protease</keyword>
<dbReference type="InterPro" id="IPR026392">
    <property type="entry name" value="Exo/Archaeosortase_dom"/>
</dbReference>
<keyword evidence="7 8" id="KW-0472">Membrane</keyword>
<keyword evidence="5 10" id="KW-0378">Hydrolase</keyword>
<keyword evidence="2" id="KW-1003">Cell membrane</keyword>
<dbReference type="OrthoDB" id="9797363at2"/>
<organism evidence="10 11">
    <name type="scientific">Sphingorhabdus profundilacus</name>
    <dbReference type="NCBI Taxonomy" id="2509718"/>
    <lineage>
        <taxon>Bacteria</taxon>
        <taxon>Pseudomonadati</taxon>
        <taxon>Pseudomonadota</taxon>
        <taxon>Alphaproteobacteria</taxon>
        <taxon>Sphingomonadales</taxon>
        <taxon>Sphingomonadaceae</taxon>
        <taxon>Sphingorhabdus</taxon>
    </lineage>
</organism>
<feature type="transmembrane region" description="Helical" evidence="8">
    <location>
        <begin position="64"/>
        <end position="86"/>
    </location>
</feature>
<evidence type="ECO:0000313" key="10">
    <source>
        <dbReference type="EMBL" id="MVZ97523.1"/>
    </source>
</evidence>
<keyword evidence="4 8" id="KW-0812">Transmembrane</keyword>
<dbReference type="NCBIfam" id="TIGR02602">
    <property type="entry name" value="8TM_EpsH"/>
    <property type="match status" value="1"/>
</dbReference>
<keyword evidence="11" id="KW-1185">Reference proteome</keyword>
<reference evidence="10 11" key="1">
    <citation type="submission" date="2019-01" db="EMBL/GenBank/DDBJ databases">
        <title>Sphingorhabdus lacus sp.nov., isolated from an oligotrophic freshwater lake.</title>
        <authorList>
            <person name="Park M."/>
        </authorList>
    </citation>
    <scope>NUCLEOTIDE SEQUENCE [LARGE SCALE GENOMIC DNA]</scope>
    <source>
        <strain evidence="10 11">IMCC26285</strain>
    </source>
</reference>
<feature type="transmembrane region" description="Helical" evidence="8">
    <location>
        <begin position="280"/>
        <end position="301"/>
    </location>
</feature>
<dbReference type="GO" id="GO:0008233">
    <property type="term" value="F:peptidase activity"/>
    <property type="evidence" value="ECO:0007669"/>
    <property type="project" value="UniProtKB-KW"/>
</dbReference>
<dbReference type="InterPro" id="IPR017540">
    <property type="entry name" value="Exosortase-1"/>
</dbReference>
<gene>
    <name evidence="10" type="primary">xrtA</name>
    <name evidence="10" type="ORF">EUU23_07370</name>
</gene>
<feature type="transmembrane region" description="Helical" evidence="8">
    <location>
        <begin position="41"/>
        <end position="57"/>
    </location>
</feature>
<dbReference type="NCBIfam" id="TIGR03109">
    <property type="entry name" value="exosort_XrtA"/>
    <property type="match status" value="1"/>
</dbReference>
<feature type="transmembrane region" description="Helical" evidence="8">
    <location>
        <begin position="325"/>
        <end position="345"/>
    </location>
</feature>
<dbReference type="Pfam" id="PF11984">
    <property type="entry name" value="DUF3485"/>
    <property type="match status" value="1"/>
</dbReference>
<comment type="caution">
    <text evidence="10">The sequence shown here is derived from an EMBL/GenBank/DDBJ whole genome shotgun (WGS) entry which is preliminary data.</text>
</comment>
<feature type="transmembrane region" description="Helical" evidence="8">
    <location>
        <begin position="240"/>
        <end position="260"/>
    </location>
</feature>
<evidence type="ECO:0000256" key="5">
    <source>
        <dbReference type="ARBA" id="ARBA00022801"/>
    </source>
</evidence>
<dbReference type="InterPro" id="IPR019127">
    <property type="entry name" value="Exosortase"/>
</dbReference>
<evidence type="ECO:0000259" key="9">
    <source>
        <dbReference type="Pfam" id="PF11984"/>
    </source>
</evidence>
<dbReference type="NCBIfam" id="TIGR02914">
    <property type="entry name" value="EpsI_fam"/>
    <property type="match status" value="1"/>
</dbReference>
<keyword evidence="6 8" id="KW-1133">Transmembrane helix</keyword>
<dbReference type="Pfam" id="PF09721">
    <property type="entry name" value="Exosortase_EpsH"/>
    <property type="match status" value="1"/>
</dbReference>
<evidence type="ECO:0000256" key="4">
    <source>
        <dbReference type="ARBA" id="ARBA00022692"/>
    </source>
</evidence>
<dbReference type="RefSeq" id="WP_160353385.1">
    <property type="nucleotide sequence ID" value="NZ_SDWJ01000001.1"/>
</dbReference>